<dbReference type="InterPro" id="IPR018393">
    <property type="entry name" value="NADHpl_OxRdtase_5_subgr"/>
</dbReference>
<sequence>MIDFALNNAWLIPLLPALAFALIVFVTKPSQKLSAFISILGILVSFVLSVAIGIGVLQRGEFLIEHPLKVVVPWFSMHGLTIDVGTQIDPTSAMMLFVVTLVASLVQIYSLGYMHGDPGFSRFYSYLSLFAASMLGLVIAPNLLQMFVFWELVGLCSYLLIGFWYEKNSAREAAKKAFITCRAGDFGLLLGIILLQVNFGTLDLQELAEMIPNFAQYTTLSAGALTAIAIVLFLGPMAKSGQFPFHVWLPDAMEGPTPVSALIHAATMVVAGVYLVGRTLTLFITLPTAMVFVAIIGGFTAIFAASIALTQTEMKKILAYSTVSQLGYMMLALGAGSLTASMFHLFTHAFFKALLFLCAGAVLHAMHNEASIAKYGGLKKYMPVTYWTMLVGCLAISGIFPFAGFFSKDLILEVTYAASSLSGHAAGPFQGVYTVLFILAALTALMTAFYMFRMFFICFHGELRSHDAHPHEAPKTMTIPLIILAVFSLAGGWVGWPGLGEGHAFGYFVRLGHFHEVEANWFLIILSTALALIGIGTAALFYLKKTFSAEAVAQKIPFLYKLSLNKYYIDEFYLWVINHIIDGFGRILWWVDVVIVDGIVNGLAKLTRDSGDAARRVNTGNLQHYAMVFFVGVIVLIMILTTADLGQLNIGLLGGVK</sequence>
<feature type="transmembrane region" description="Helical" evidence="7">
    <location>
        <begin position="384"/>
        <end position="406"/>
    </location>
</feature>
<dbReference type="InterPro" id="IPR001516">
    <property type="entry name" value="Proton_antipo_N"/>
</dbReference>
<reference evidence="10 11" key="1">
    <citation type="journal article" date="2013" name="Stand. Genomic Sci.">
        <title>Complete genome sequence of Dehalobacter restrictus PER-K23(T.).</title>
        <authorList>
            <person name="Kruse T."/>
            <person name="Maillard J."/>
            <person name="Goodwin L."/>
            <person name="Woyke T."/>
            <person name="Teshima H."/>
            <person name="Bruce D."/>
            <person name="Detter C."/>
            <person name="Tapia R."/>
            <person name="Han C."/>
            <person name="Huntemann M."/>
            <person name="Wei C.L."/>
            <person name="Han J."/>
            <person name="Chen A."/>
            <person name="Kyrpides N."/>
            <person name="Szeto E."/>
            <person name="Markowitz V."/>
            <person name="Ivanova N."/>
            <person name="Pagani I."/>
            <person name="Pati A."/>
            <person name="Pitluck S."/>
            <person name="Nolan M."/>
            <person name="Holliger C."/>
            <person name="Smidt H."/>
        </authorList>
    </citation>
    <scope>NUCLEOTIDE SEQUENCE [LARGE SCALE GENOMIC DNA]</scope>
    <source>
        <strain evidence="11">DSM 9455</strain>
    </source>
</reference>
<feature type="transmembrane region" description="Helical" evidence="7">
    <location>
        <begin position="217"/>
        <end position="238"/>
    </location>
</feature>
<feature type="transmembrane region" description="Helical" evidence="7">
    <location>
        <begin position="432"/>
        <end position="456"/>
    </location>
</feature>
<evidence type="ECO:0000259" key="9">
    <source>
        <dbReference type="Pfam" id="PF00662"/>
    </source>
</evidence>
<dbReference type="PANTHER" id="PTHR42829">
    <property type="entry name" value="NADH-UBIQUINONE OXIDOREDUCTASE CHAIN 5"/>
    <property type="match status" value="1"/>
</dbReference>
<protein>
    <submittedName>
        <fullName evidence="10">NADH dehydrogenase subunit L</fullName>
    </submittedName>
</protein>
<evidence type="ECO:0000256" key="5">
    <source>
        <dbReference type="ARBA" id="ARBA00023136"/>
    </source>
</evidence>
<feature type="domain" description="NADH:quinone oxidoreductase/Mrp antiporter transmembrane" evidence="8">
    <location>
        <begin position="140"/>
        <end position="429"/>
    </location>
</feature>
<dbReference type="InterPro" id="IPR003945">
    <property type="entry name" value="NU5C-like"/>
</dbReference>
<dbReference type="NCBIfam" id="NF005141">
    <property type="entry name" value="PRK06590.1"/>
    <property type="match status" value="1"/>
</dbReference>
<organism evidence="10 11">
    <name type="scientific">Dehalobacter restrictus (strain DSM 9455 / PER-K23)</name>
    <dbReference type="NCBI Taxonomy" id="871738"/>
    <lineage>
        <taxon>Bacteria</taxon>
        <taxon>Bacillati</taxon>
        <taxon>Bacillota</taxon>
        <taxon>Clostridia</taxon>
        <taxon>Eubacteriales</taxon>
        <taxon>Desulfitobacteriaceae</taxon>
        <taxon>Dehalobacter</taxon>
    </lineage>
</organism>
<feature type="transmembrane region" description="Helical" evidence="7">
    <location>
        <begin position="317"/>
        <end position="336"/>
    </location>
</feature>
<feature type="transmembrane region" description="Helical" evidence="7">
    <location>
        <begin position="6"/>
        <end position="26"/>
    </location>
</feature>
<gene>
    <name evidence="10" type="ORF">DEHRE_04540</name>
</gene>
<dbReference type="Gene3D" id="1.20.5.2700">
    <property type="match status" value="1"/>
</dbReference>
<evidence type="ECO:0000259" key="8">
    <source>
        <dbReference type="Pfam" id="PF00361"/>
    </source>
</evidence>
<feature type="transmembrane region" description="Helical" evidence="7">
    <location>
        <begin position="342"/>
        <end position="363"/>
    </location>
</feature>
<dbReference type="InterPro" id="IPR001750">
    <property type="entry name" value="ND/Mrp_TM"/>
</dbReference>
<feature type="transmembrane region" description="Helical" evidence="7">
    <location>
        <begin position="177"/>
        <end position="197"/>
    </location>
</feature>
<dbReference type="NCBIfam" id="TIGR01974">
    <property type="entry name" value="NDH_I_L"/>
    <property type="match status" value="1"/>
</dbReference>
<dbReference type="Proteomes" id="UP000018934">
    <property type="component" value="Chromosome"/>
</dbReference>
<keyword evidence="3 6" id="KW-0812">Transmembrane</keyword>
<feature type="transmembrane region" description="Helical" evidence="7">
    <location>
        <begin position="147"/>
        <end position="165"/>
    </location>
</feature>
<evidence type="ECO:0000256" key="4">
    <source>
        <dbReference type="ARBA" id="ARBA00022989"/>
    </source>
</evidence>
<evidence type="ECO:0000256" key="3">
    <source>
        <dbReference type="ARBA" id="ARBA00022692"/>
    </source>
</evidence>
<dbReference type="PRINTS" id="PR01435">
    <property type="entry name" value="NPOXDRDTASE5"/>
</dbReference>
<dbReference type="EMBL" id="CP007033">
    <property type="protein sequence ID" value="AHF09438.1"/>
    <property type="molecule type" value="Genomic_DNA"/>
</dbReference>
<evidence type="ECO:0000256" key="6">
    <source>
        <dbReference type="RuleBase" id="RU000320"/>
    </source>
</evidence>
<name>A0ABM5P4H4_DEHRP</name>
<feature type="domain" description="NADH-Ubiquinone oxidoreductase (complex I) chain 5 N-terminal" evidence="9">
    <location>
        <begin position="74"/>
        <end position="124"/>
    </location>
</feature>
<evidence type="ECO:0000256" key="1">
    <source>
        <dbReference type="ARBA" id="ARBA00004127"/>
    </source>
</evidence>
<dbReference type="Pfam" id="PF00662">
    <property type="entry name" value="Proton_antipo_N"/>
    <property type="match status" value="1"/>
</dbReference>
<feature type="transmembrane region" description="Helical" evidence="7">
    <location>
        <begin position="477"/>
        <end position="499"/>
    </location>
</feature>
<dbReference type="RefSeq" id="WP_019225123.1">
    <property type="nucleotide sequence ID" value="NZ_CP007033.1"/>
</dbReference>
<keyword evidence="4 7" id="KW-1133">Transmembrane helix</keyword>
<feature type="transmembrane region" description="Helical" evidence="7">
    <location>
        <begin position="289"/>
        <end position="310"/>
    </location>
</feature>
<evidence type="ECO:0000313" key="11">
    <source>
        <dbReference type="Proteomes" id="UP000018934"/>
    </source>
</evidence>
<keyword evidence="5 7" id="KW-0472">Membrane</keyword>
<dbReference type="PANTHER" id="PTHR42829:SF2">
    <property type="entry name" value="NADH-UBIQUINONE OXIDOREDUCTASE CHAIN 5"/>
    <property type="match status" value="1"/>
</dbReference>
<evidence type="ECO:0000313" key="10">
    <source>
        <dbReference type="EMBL" id="AHF09438.1"/>
    </source>
</evidence>
<dbReference type="PRINTS" id="PR01434">
    <property type="entry name" value="NADHDHGNASE5"/>
</dbReference>
<keyword evidence="11" id="KW-1185">Reference proteome</keyword>
<feature type="transmembrane region" description="Helical" evidence="7">
    <location>
        <begin position="259"/>
        <end position="277"/>
    </location>
</feature>
<evidence type="ECO:0000256" key="2">
    <source>
        <dbReference type="ARBA" id="ARBA00008483"/>
    </source>
</evidence>
<comment type="subcellular location">
    <subcellularLocation>
        <location evidence="1">Endomembrane system</location>
        <topology evidence="1">Multi-pass membrane protein</topology>
    </subcellularLocation>
    <subcellularLocation>
        <location evidence="6">Membrane</location>
        <topology evidence="6">Multi-pass membrane protein</topology>
    </subcellularLocation>
</comment>
<evidence type="ECO:0000256" key="7">
    <source>
        <dbReference type="SAM" id="Phobius"/>
    </source>
</evidence>
<feature type="transmembrane region" description="Helical" evidence="7">
    <location>
        <begin position="123"/>
        <end position="141"/>
    </location>
</feature>
<feature type="transmembrane region" description="Helical" evidence="7">
    <location>
        <begin position="93"/>
        <end position="111"/>
    </location>
</feature>
<comment type="similarity">
    <text evidence="2">Belongs to the CPA3 antiporters (TC 2.A.63) subunit A family.</text>
</comment>
<feature type="transmembrane region" description="Helical" evidence="7">
    <location>
        <begin position="625"/>
        <end position="643"/>
    </location>
</feature>
<feature type="transmembrane region" description="Helical" evidence="7">
    <location>
        <begin position="33"/>
        <end position="57"/>
    </location>
</feature>
<feature type="transmembrane region" description="Helical" evidence="7">
    <location>
        <begin position="519"/>
        <end position="543"/>
    </location>
</feature>
<proteinExistence type="inferred from homology"/>
<accession>A0ABM5P4H4</accession>
<dbReference type="Pfam" id="PF00361">
    <property type="entry name" value="Proton_antipo_M"/>
    <property type="match status" value="1"/>
</dbReference>